<accession>H8L0P9</accession>
<comment type="similarity">
    <text evidence="5">Belongs to the helicase family. DinG subfamily.</text>
</comment>
<evidence type="ECO:0000256" key="4">
    <source>
        <dbReference type="ARBA" id="ARBA00022840"/>
    </source>
</evidence>
<evidence type="ECO:0000256" key="5">
    <source>
        <dbReference type="ARBA" id="ARBA00038058"/>
    </source>
</evidence>
<dbReference type="GO" id="GO:0006281">
    <property type="term" value="P:DNA repair"/>
    <property type="evidence" value="ECO:0007669"/>
    <property type="project" value="TreeGrafter"/>
</dbReference>
<feature type="domain" description="Helicase ATP-binding" evidence="8">
    <location>
        <begin position="20"/>
        <end position="289"/>
    </location>
</feature>
<dbReference type="AlphaFoldDB" id="H8L0P9"/>
<dbReference type="eggNOG" id="COG1199">
    <property type="taxonomic scope" value="Bacteria"/>
</dbReference>
<dbReference type="GO" id="GO:0043139">
    <property type="term" value="F:5'-3' DNA helicase activity"/>
    <property type="evidence" value="ECO:0007669"/>
    <property type="project" value="UniProtKB-EC"/>
</dbReference>
<dbReference type="KEGG" id="fau:Fraau_0833"/>
<evidence type="ECO:0000313" key="9">
    <source>
        <dbReference type="EMBL" id="AFC85304.1"/>
    </source>
</evidence>
<organism evidence="9 10">
    <name type="scientific">Frateuria aurantia (strain ATCC 33424 / DSM 6220 / KCTC 2777 / LMG 1558 / NBRC 3245 / NCIMB 13370)</name>
    <name type="common">Acetobacter aurantius</name>
    <dbReference type="NCBI Taxonomy" id="767434"/>
    <lineage>
        <taxon>Bacteria</taxon>
        <taxon>Pseudomonadati</taxon>
        <taxon>Pseudomonadota</taxon>
        <taxon>Gammaproteobacteria</taxon>
        <taxon>Lysobacterales</taxon>
        <taxon>Rhodanobacteraceae</taxon>
        <taxon>Frateuria</taxon>
    </lineage>
</organism>
<dbReference type="SMART" id="SM00487">
    <property type="entry name" value="DEXDc"/>
    <property type="match status" value="1"/>
</dbReference>
<keyword evidence="4" id="KW-0067">ATP-binding</keyword>
<keyword evidence="3" id="KW-0378">Hydrolase</keyword>
<protein>
    <recommendedName>
        <fullName evidence="6">DNA 5'-3' helicase</fullName>
        <ecNumber evidence="6">5.6.2.3</ecNumber>
    </recommendedName>
</protein>
<evidence type="ECO:0000256" key="7">
    <source>
        <dbReference type="ARBA" id="ARBA00048954"/>
    </source>
</evidence>
<gene>
    <name evidence="9" type="ordered locus">Fraau_0833</name>
</gene>
<name>H8L0P9_FRAAD</name>
<dbReference type="SUPFAM" id="SSF52540">
    <property type="entry name" value="P-loop containing nucleoside triphosphate hydrolases"/>
    <property type="match status" value="1"/>
</dbReference>
<dbReference type="Proteomes" id="UP000005234">
    <property type="component" value="Chromosome"/>
</dbReference>
<keyword evidence="9" id="KW-0347">Helicase</keyword>
<evidence type="ECO:0000256" key="2">
    <source>
        <dbReference type="ARBA" id="ARBA00022741"/>
    </source>
</evidence>
<evidence type="ECO:0000256" key="3">
    <source>
        <dbReference type="ARBA" id="ARBA00022801"/>
    </source>
</evidence>
<evidence type="ECO:0000256" key="1">
    <source>
        <dbReference type="ARBA" id="ARBA00001966"/>
    </source>
</evidence>
<dbReference type="EMBL" id="CP003350">
    <property type="protein sequence ID" value="AFC85304.1"/>
    <property type="molecule type" value="Genomic_DNA"/>
</dbReference>
<dbReference type="STRING" id="767434.Fraau_0833"/>
<dbReference type="InterPro" id="IPR014001">
    <property type="entry name" value="Helicase_ATP-bd"/>
</dbReference>
<sequence length="681" mass="73454">MEFLHATSEDVAALLGPQGPFASEIPGFAPRASQQTMATAVATAIAAGEVLMVEAGTGTGKTFAYLVPALLSADRVVLSTGTKALQDQLFFRDLPRVRSVLGVSRKVALLKGRSNYLCRYRLDQALLDGDSGDSPQAPQLARILAWSARTARGDRMELDAVPEDAPVWARVTSTADNCLGQECSFYEDCHVVRARRLAMEADIVVVNHHLLMADLALRQDGFGELLPEAGAYILDEAHQVPELAAQFFAQSLSSRQLLDLARDVLAECHGLSGAVSLLLEPCETLRAQLQRVRGALEGLPARGPMLAMLARGAVREDLQAIADLLEDLAHALASQAERSRGMAQVHARCRALADRLQLLLEGRGEPVTAIEASDSGLPQEATGTEAGGVQVQWYELQSRGFSLHRTPLDLTLPLQQVRARTAAAWIHTSATLSVAGDFSHFSRQLGLENPQTLSLESPFDYARQAVCYLPRGLPEPHARDYIDAVVQAAMPVLRASGGRAFLLFTSHRALRRAASLLDEHAEWPLFVQGAAPRHQLLEGFRASGNGLLLGAASFWEGVDVAGEALSVVVIDKLPFAAPDDPVLQARLDALQTSGVNPFTGWQIPQAVIALKQGAGRLIRDIHDRGVLMLCDPRLTAKGYGRLFLRALPPMPHCRELAAVEQFLAVPAMAEQAAADVSDESR</sequence>
<dbReference type="GO" id="GO:0016818">
    <property type="term" value="F:hydrolase activity, acting on acid anhydrides, in phosphorus-containing anhydrides"/>
    <property type="evidence" value="ECO:0007669"/>
    <property type="project" value="InterPro"/>
</dbReference>
<keyword evidence="10" id="KW-1185">Reference proteome</keyword>
<dbReference type="OrthoDB" id="9805194at2"/>
<dbReference type="Pfam" id="PF00270">
    <property type="entry name" value="DEAD"/>
    <property type="match status" value="1"/>
</dbReference>
<keyword evidence="2" id="KW-0547">Nucleotide-binding</keyword>
<dbReference type="PANTHER" id="PTHR11472">
    <property type="entry name" value="DNA REPAIR DEAD HELICASE RAD3/XP-D SUBFAMILY MEMBER"/>
    <property type="match status" value="1"/>
</dbReference>
<proteinExistence type="inferred from homology"/>
<dbReference type="GO" id="GO:0003676">
    <property type="term" value="F:nucleic acid binding"/>
    <property type="evidence" value="ECO:0007669"/>
    <property type="project" value="InterPro"/>
</dbReference>
<evidence type="ECO:0000313" key="10">
    <source>
        <dbReference type="Proteomes" id="UP000005234"/>
    </source>
</evidence>
<dbReference type="RefSeq" id="WP_014402310.1">
    <property type="nucleotide sequence ID" value="NC_017033.1"/>
</dbReference>
<dbReference type="Gene3D" id="3.40.50.300">
    <property type="entry name" value="P-loop containing nucleotide triphosphate hydrolases"/>
    <property type="match status" value="2"/>
</dbReference>
<dbReference type="InterPro" id="IPR006555">
    <property type="entry name" value="ATP-dep_Helicase_C"/>
</dbReference>
<dbReference type="InterPro" id="IPR027417">
    <property type="entry name" value="P-loop_NTPase"/>
</dbReference>
<dbReference type="PANTHER" id="PTHR11472:SF34">
    <property type="entry name" value="REGULATOR OF TELOMERE ELONGATION HELICASE 1"/>
    <property type="match status" value="1"/>
</dbReference>
<dbReference type="Pfam" id="PF13307">
    <property type="entry name" value="Helicase_C_2"/>
    <property type="match status" value="1"/>
</dbReference>
<dbReference type="HOGENOM" id="CLU_012117_2_2_6"/>
<evidence type="ECO:0000256" key="6">
    <source>
        <dbReference type="ARBA" id="ARBA00044969"/>
    </source>
</evidence>
<evidence type="ECO:0000259" key="8">
    <source>
        <dbReference type="PROSITE" id="PS51193"/>
    </source>
</evidence>
<dbReference type="SMART" id="SM00491">
    <property type="entry name" value="HELICc2"/>
    <property type="match status" value="1"/>
</dbReference>
<comment type="catalytic activity">
    <reaction evidence="7">
        <text>ATP + H2O = ADP + phosphate + H(+)</text>
        <dbReference type="Rhea" id="RHEA:13065"/>
        <dbReference type="ChEBI" id="CHEBI:15377"/>
        <dbReference type="ChEBI" id="CHEBI:15378"/>
        <dbReference type="ChEBI" id="CHEBI:30616"/>
        <dbReference type="ChEBI" id="CHEBI:43474"/>
        <dbReference type="ChEBI" id="CHEBI:456216"/>
        <dbReference type="EC" id="5.6.2.3"/>
    </reaction>
</comment>
<dbReference type="GO" id="GO:0005524">
    <property type="term" value="F:ATP binding"/>
    <property type="evidence" value="ECO:0007669"/>
    <property type="project" value="UniProtKB-KW"/>
</dbReference>
<dbReference type="InterPro" id="IPR011545">
    <property type="entry name" value="DEAD/DEAH_box_helicase_dom"/>
</dbReference>
<reference evidence="9" key="1">
    <citation type="submission" date="2012-02" db="EMBL/GenBank/DDBJ databases">
        <title>The complete genome of Frateuria aurantia DSM 6220.</title>
        <authorList>
            <consortium name="US DOE Joint Genome Institute (JGI-PGF)"/>
            <person name="Lucas S."/>
            <person name="Copeland A."/>
            <person name="Lapidus A."/>
            <person name="Glavina del Rio T."/>
            <person name="Dalin E."/>
            <person name="Tice H."/>
            <person name="Bruce D."/>
            <person name="Goodwin L."/>
            <person name="Pitluck S."/>
            <person name="Peters L."/>
            <person name="Ovchinnikova G."/>
            <person name="Teshima H."/>
            <person name="Kyrpides N."/>
            <person name="Mavromatis K."/>
            <person name="Ivanova N."/>
            <person name="Brettin T."/>
            <person name="Detter J.C."/>
            <person name="Han C."/>
            <person name="Larimer F."/>
            <person name="Land M."/>
            <person name="Hauser L."/>
            <person name="Markowitz V."/>
            <person name="Cheng J.-F."/>
            <person name="Hugenholtz P."/>
            <person name="Woyke T."/>
            <person name="Wu D."/>
            <person name="Brambilla E."/>
            <person name="Klenk H.-P."/>
            <person name="Eisen J.A."/>
        </authorList>
    </citation>
    <scope>NUCLEOTIDE SEQUENCE</scope>
    <source>
        <strain evidence="9">DSM 6220</strain>
    </source>
</reference>
<dbReference type="PROSITE" id="PS51193">
    <property type="entry name" value="HELICASE_ATP_BIND_2"/>
    <property type="match status" value="1"/>
</dbReference>
<dbReference type="InterPro" id="IPR014013">
    <property type="entry name" value="Helic_SF1/SF2_ATP-bd_DinG/Rad3"/>
</dbReference>
<comment type="cofactor">
    <cofactor evidence="1">
        <name>[4Fe-4S] cluster</name>
        <dbReference type="ChEBI" id="CHEBI:49883"/>
    </cofactor>
</comment>
<dbReference type="InterPro" id="IPR045028">
    <property type="entry name" value="DinG/Rad3-like"/>
</dbReference>
<dbReference type="EC" id="5.6.2.3" evidence="6"/>